<accession>A0ABU6SFR8</accession>
<dbReference type="EMBL" id="JASCZI010060650">
    <property type="protein sequence ID" value="MED6134969.1"/>
    <property type="molecule type" value="Genomic_DNA"/>
</dbReference>
<organism evidence="1 2">
    <name type="scientific">Stylosanthes scabra</name>
    <dbReference type="NCBI Taxonomy" id="79078"/>
    <lineage>
        <taxon>Eukaryota</taxon>
        <taxon>Viridiplantae</taxon>
        <taxon>Streptophyta</taxon>
        <taxon>Embryophyta</taxon>
        <taxon>Tracheophyta</taxon>
        <taxon>Spermatophyta</taxon>
        <taxon>Magnoliopsida</taxon>
        <taxon>eudicotyledons</taxon>
        <taxon>Gunneridae</taxon>
        <taxon>Pentapetalae</taxon>
        <taxon>rosids</taxon>
        <taxon>fabids</taxon>
        <taxon>Fabales</taxon>
        <taxon>Fabaceae</taxon>
        <taxon>Papilionoideae</taxon>
        <taxon>50 kb inversion clade</taxon>
        <taxon>dalbergioids sensu lato</taxon>
        <taxon>Dalbergieae</taxon>
        <taxon>Pterocarpus clade</taxon>
        <taxon>Stylosanthes</taxon>
    </lineage>
</organism>
<gene>
    <name evidence="1" type="ORF">PIB30_041941</name>
</gene>
<proteinExistence type="predicted"/>
<dbReference type="Proteomes" id="UP001341840">
    <property type="component" value="Unassembled WGS sequence"/>
</dbReference>
<evidence type="ECO:0000313" key="1">
    <source>
        <dbReference type="EMBL" id="MED6134969.1"/>
    </source>
</evidence>
<name>A0ABU6SFR8_9FABA</name>
<reference evidence="1 2" key="1">
    <citation type="journal article" date="2023" name="Plants (Basel)">
        <title>Bridging the Gap: Combining Genomics and Transcriptomics Approaches to Understand Stylosanthes scabra, an Orphan Legume from the Brazilian Caatinga.</title>
        <authorList>
            <person name="Ferreira-Neto J.R.C."/>
            <person name="da Silva M.D."/>
            <person name="Binneck E."/>
            <person name="de Melo N.F."/>
            <person name="da Silva R.H."/>
            <person name="de Melo A.L.T.M."/>
            <person name="Pandolfi V."/>
            <person name="Bustamante F.O."/>
            <person name="Brasileiro-Vidal A.C."/>
            <person name="Benko-Iseppon A.M."/>
        </authorList>
    </citation>
    <scope>NUCLEOTIDE SEQUENCE [LARGE SCALE GENOMIC DNA]</scope>
    <source>
        <tissue evidence="1">Leaves</tissue>
    </source>
</reference>
<comment type="caution">
    <text evidence="1">The sequence shown here is derived from an EMBL/GenBank/DDBJ whole genome shotgun (WGS) entry which is preliminary data.</text>
</comment>
<keyword evidence="2" id="KW-1185">Reference proteome</keyword>
<protein>
    <submittedName>
        <fullName evidence="1">Uncharacterized protein</fullName>
    </submittedName>
</protein>
<sequence>MGMVQAQGVEGYWGTPATVVSTWCSLCVLGTQDAVGAPAMFLMTCASLKLRLGGCPTKFTLIVLGSWYDCIHEEFSGSREGGNRL</sequence>
<evidence type="ECO:0000313" key="2">
    <source>
        <dbReference type="Proteomes" id="UP001341840"/>
    </source>
</evidence>